<dbReference type="InterPro" id="IPR001466">
    <property type="entry name" value="Beta-lactam-related"/>
</dbReference>
<dbReference type="EMBL" id="MDGQ01000005">
    <property type="protein sequence ID" value="OEK04395.1"/>
    <property type="molecule type" value="Genomic_DNA"/>
</dbReference>
<keyword evidence="1" id="KW-0732">Signal</keyword>
<dbReference type="Pfam" id="PF00144">
    <property type="entry name" value="Beta-lactamase"/>
    <property type="match status" value="1"/>
</dbReference>
<comment type="caution">
    <text evidence="3">The sequence shown here is derived from an EMBL/GenBank/DDBJ whole genome shotgun (WGS) entry which is preliminary data.</text>
</comment>
<dbReference type="OrthoDB" id="1522765at2"/>
<dbReference type="STRING" id="1563681.BFP71_13010"/>
<organism evidence="3 4">
    <name type="scientific">Roseivirga misakiensis</name>
    <dbReference type="NCBI Taxonomy" id="1563681"/>
    <lineage>
        <taxon>Bacteria</taxon>
        <taxon>Pseudomonadati</taxon>
        <taxon>Bacteroidota</taxon>
        <taxon>Cytophagia</taxon>
        <taxon>Cytophagales</taxon>
        <taxon>Roseivirgaceae</taxon>
        <taxon>Roseivirga</taxon>
    </lineage>
</organism>
<dbReference type="InterPro" id="IPR012338">
    <property type="entry name" value="Beta-lactam/transpept-like"/>
</dbReference>
<feature type="domain" description="Beta-lactamase-related" evidence="2">
    <location>
        <begin position="40"/>
        <end position="354"/>
    </location>
</feature>
<evidence type="ECO:0000313" key="3">
    <source>
        <dbReference type="EMBL" id="OEK04395.1"/>
    </source>
</evidence>
<name>A0A1E5SZ60_9BACT</name>
<dbReference type="PANTHER" id="PTHR46825">
    <property type="entry name" value="D-ALANYL-D-ALANINE-CARBOXYPEPTIDASE/ENDOPEPTIDASE AMPH"/>
    <property type="match status" value="1"/>
</dbReference>
<dbReference type="InterPro" id="IPR050491">
    <property type="entry name" value="AmpC-like"/>
</dbReference>
<reference evidence="3 4" key="1">
    <citation type="submission" date="2016-08" db="EMBL/GenBank/DDBJ databases">
        <title>Draft genome of Fabibacter sp. strain SK-8.</title>
        <authorList>
            <person name="Wong S.-K."/>
            <person name="Hamasaki K."/>
            <person name="Yoshizawa S."/>
        </authorList>
    </citation>
    <scope>NUCLEOTIDE SEQUENCE [LARGE SCALE GENOMIC DNA]</scope>
    <source>
        <strain evidence="3 4">SK-8</strain>
    </source>
</reference>
<gene>
    <name evidence="3" type="ORF">BFP71_13010</name>
</gene>
<keyword evidence="4" id="KW-1185">Reference proteome</keyword>
<evidence type="ECO:0000313" key="4">
    <source>
        <dbReference type="Proteomes" id="UP000095552"/>
    </source>
</evidence>
<sequence length="368" mass="41079">MSISRFSKILFILILSAYLPIQAQDQSDFEALIEMLKEDVPKQMASKNVPGMAMAVFDKGQVVFQSGFGFADISKQSTINENTGFNIGSISKMFTAWGVMHLVERGKVDLDKPVETYLKSWKIPSSEFDNKKITVRALLSHTAGLSVHGYGGYSPDEELPSLVASLNGDRRADERVEVILEPLTQFKYSGGGYSILQLMIEDVSELPFEKYMERQIFKPLKMTNTTFKITKKVLKSSAKPYDEAGNEIYLERFTAKAAAGLQTNLQDLIKFAKATFNGSQVLSKDVLSKMQKPLAVTKGRYGLGYMTYPMGPVQMVGHAGSNDGWESAFLFDFTENSGLIMLTNGSLGKDVAINTMRKWVMWKQKARR</sequence>
<dbReference type="PANTHER" id="PTHR46825:SF12">
    <property type="entry name" value="PENICILLIN-BINDING PROTEIN 4"/>
    <property type="match status" value="1"/>
</dbReference>
<dbReference type="SUPFAM" id="SSF56601">
    <property type="entry name" value="beta-lactamase/transpeptidase-like"/>
    <property type="match status" value="1"/>
</dbReference>
<accession>A0A1E5SZ60</accession>
<proteinExistence type="predicted"/>
<evidence type="ECO:0000259" key="2">
    <source>
        <dbReference type="Pfam" id="PF00144"/>
    </source>
</evidence>
<evidence type="ECO:0000256" key="1">
    <source>
        <dbReference type="SAM" id="SignalP"/>
    </source>
</evidence>
<dbReference type="Proteomes" id="UP000095552">
    <property type="component" value="Unassembled WGS sequence"/>
</dbReference>
<protein>
    <recommendedName>
        <fullName evidence="2">Beta-lactamase-related domain-containing protein</fullName>
    </recommendedName>
</protein>
<feature type="signal peptide" evidence="1">
    <location>
        <begin position="1"/>
        <end position="23"/>
    </location>
</feature>
<dbReference type="AlphaFoldDB" id="A0A1E5SZ60"/>
<feature type="chain" id="PRO_5009185727" description="Beta-lactamase-related domain-containing protein" evidence="1">
    <location>
        <begin position="24"/>
        <end position="368"/>
    </location>
</feature>
<dbReference type="Gene3D" id="3.40.710.10">
    <property type="entry name" value="DD-peptidase/beta-lactamase superfamily"/>
    <property type="match status" value="1"/>
</dbReference>